<evidence type="ECO:0000256" key="7">
    <source>
        <dbReference type="ARBA" id="ARBA00022679"/>
    </source>
</evidence>
<comment type="pathway">
    <text evidence="2">Amino-acid biosynthesis; L-serine biosynthesis; L-serine from 3-phospho-D-glycerate: step 2/3.</text>
</comment>
<keyword evidence="9" id="KW-0718">Serine biosynthesis</keyword>
<keyword evidence="5 13" id="KW-0032">Aminotransferase</keyword>
<evidence type="ECO:0000256" key="1">
    <source>
        <dbReference type="ARBA" id="ARBA00001933"/>
    </source>
</evidence>
<dbReference type="SUPFAM" id="SSF53383">
    <property type="entry name" value="PLP-dependent transferases"/>
    <property type="match status" value="1"/>
</dbReference>
<comment type="similarity">
    <text evidence="3">Belongs to the class-V pyridoxal-phosphate-dependent aminotransferase family. SerC subfamily.</text>
</comment>
<dbReference type="GO" id="GO:0030170">
    <property type="term" value="F:pyridoxal phosphate binding"/>
    <property type="evidence" value="ECO:0007669"/>
    <property type="project" value="TreeGrafter"/>
</dbReference>
<dbReference type="PANTHER" id="PTHR43247">
    <property type="entry name" value="PHOSPHOSERINE AMINOTRANSFERASE"/>
    <property type="match status" value="1"/>
</dbReference>
<dbReference type="InterPro" id="IPR022278">
    <property type="entry name" value="Pser_aminoTfrase"/>
</dbReference>
<evidence type="ECO:0000256" key="6">
    <source>
        <dbReference type="ARBA" id="ARBA00022605"/>
    </source>
</evidence>
<keyword evidence="7 13" id="KW-0808">Transferase</keyword>
<dbReference type="Gene3D" id="3.40.640.10">
    <property type="entry name" value="Type I PLP-dependent aspartate aminotransferase-like (Major domain)"/>
    <property type="match status" value="1"/>
</dbReference>
<dbReference type="InterPro" id="IPR015422">
    <property type="entry name" value="PyrdxlP-dep_Trfase_small"/>
</dbReference>
<dbReference type="FunFam" id="3.40.640.10:FF:000010">
    <property type="entry name" value="Phosphoserine aminotransferase"/>
    <property type="match status" value="1"/>
</dbReference>
<organism evidence="13 14">
    <name type="scientific">Tilletia horrida</name>
    <dbReference type="NCBI Taxonomy" id="155126"/>
    <lineage>
        <taxon>Eukaryota</taxon>
        <taxon>Fungi</taxon>
        <taxon>Dikarya</taxon>
        <taxon>Basidiomycota</taxon>
        <taxon>Ustilaginomycotina</taxon>
        <taxon>Exobasidiomycetes</taxon>
        <taxon>Tilletiales</taxon>
        <taxon>Tilletiaceae</taxon>
        <taxon>Tilletia</taxon>
    </lineage>
</organism>
<dbReference type="FunFam" id="3.90.1150.10:FF:000006">
    <property type="entry name" value="Phosphoserine aminotransferase"/>
    <property type="match status" value="1"/>
</dbReference>
<keyword evidence="8" id="KW-0663">Pyridoxal phosphate</keyword>
<comment type="catalytic activity">
    <reaction evidence="10">
        <text>4-(phosphooxy)-L-threonine + 2-oxoglutarate = (R)-3-hydroxy-2-oxo-4-phosphooxybutanoate + L-glutamate</text>
        <dbReference type="Rhea" id="RHEA:16573"/>
        <dbReference type="ChEBI" id="CHEBI:16810"/>
        <dbReference type="ChEBI" id="CHEBI:29985"/>
        <dbReference type="ChEBI" id="CHEBI:58452"/>
        <dbReference type="ChEBI" id="CHEBI:58538"/>
        <dbReference type="EC" id="2.6.1.52"/>
    </reaction>
</comment>
<keyword evidence="14" id="KW-1185">Reference proteome</keyword>
<dbReference type="InterPro" id="IPR015421">
    <property type="entry name" value="PyrdxlP-dep_Trfase_major"/>
</dbReference>
<protein>
    <recommendedName>
        <fullName evidence="4">phosphoserine transaminase</fullName>
        <ecNumber evidence="4">2.6.1.52</ecNumber>
    </recommendedName>
</protein>
<evidence type="ECO:0000256" key="5">
    <source>
        <dbReference type="ARBA" id="ARBA00022576"/>
    </source>
</evidence>
<dbReference type="GO" id="GO:0006564">
    <property type="term" value="P:L-serine biosynthetic process"/>
    <property type="evidence" value="ECO:0007669"/>
    <property type="project" value="UniProtKB-KW"/>
</dbReference>
<evidence type="ECO:0000256" key="11">
    <source>
        <dbReference type="ARBA" id="ARBA00049007"/>
    </source>
</evidence>
<reference evidence="13" key="1">
    <citation type="journal article" date="2023" name="PhytoFront">
        <title>Draft Genome Resources of Seven Strains of Tilletia horrida, Causal Agent of Kernel Smut of Rice.</title>
        <authorList>
            <person name="Khanal S."/>
            <person name="Antony Babu S."/>
            <person name="Zhou X.G."/>
        </authorList>
    </citation>
    <scope>NUCLEOTIDE SEQUENCE</scope>
    <source>
        <strain evidence="13">TX6</strain>
    </source>
</reference>
<evidence type="ECO:0000256" key="4">
    <source>
        <dbReference type="ARBA" id="ARBA00013030"/>
    </source>
</evidence>
<evidence type="ECO:0000256" key="10">
    <source>
        <dbReference type="ARBA" id="ARBA00047630"/>
    </source>
</evidence>
<dbReference type="Gene3D" id="3.90.1150.10">
    <property type="entry name" value="Aspartate Aminotransferase, domain 1"/>
    <property type="match status" value="1"/>
</dbReference>
<evidence type="ECO:0000259" key="12">
    <source>
        <dbReference type="Pfam" id="PF00266"/>
    </source>
</evidence>
<dbReference type="Proteomes" id="UP001176517">
    <property type="component" value="Unassembled WGS sequence"/>
</dbReference>
<evidence type="ECO:0000313" key="14">
    <source>
        <dbReference type="Proteomes" id="UP001176517"/>
    </source>
</evidence>
<dbReference type="NCBIfam" id="NF003764">
    <property type="entry name" value="PRK05355.1"/>
    <property type="match status" value="1"/>
</dbReference>
<comment type="caution">
    <text evidence="13">The sequence shown here is derived from an EMBL/GenBank/DDBJ whole genome shotgun (WGS) entry which is preliminary data.</text>
</comment>
<accession>A0AAN6GRS0</accession>
<evidence type="ECO:0000256" key="2">
    <source>
        <dbReference type="ARBA" id="ARBA00005099"/>
    </source>
</evidence>
<dbReference type="AlphaFoldDB" id="A0AAN6GRS0"/>
<dbReference type="HAMAP" id="MF_00160">
    <property type="entry name" value="SerC_aminotrans_5"/>
    <property type="match status" value="1"/>
</dbReference>
<evidence type="ECO:0000256" key="3">
    <source>
        <dbReference type="ARBA" id="ARBA00006904"/>
    </source>
</evidence>
<feature type="domain" description="Aminotransferase class V" evidence="12">
    <location>
        <begin position="14"/>
        <end position="103"/>
    </location>
</feature>
<dbReference type="EC" id="2.6.1.52" evidence="4"/>
<evidence type="ECO:0000256" key="8">
    <source>
        <dbReference type="ARBA" id="ARBA00022898"/>
    </source>
</evidence>
<feature type="domain" description="Aminotransferase class V" evidence="12">
    <location>
        <begin position="176"/>
        <end position="411"/>
    </location>
</feature>
<keyword evidence="6" id="KW-0028">Amino-acid biosynthesis</keyword>
<comment type="cofactor">
    <cofactor evidence="1">
        <name>pyridoxal 5'-phosphate</name>
        <dbReference type="ChEBI" id="CHEBI:597326"/>
    </cofactor>
</comment>
<comment type="catalytic activity">
    <reaction evidence="11">
        <text>O-phospho-L-serine + 2-oxoglutarate = 3-phosphooxypyruvate + L-glutamate</text>
        <dbReference type="Rhea" id="RHEA:14329"/>
        <dbReference type="ChEBI" id="CHEBI:16810"/>
        <dbReference type="ChEBI" id="CHEBI:18110"/>
        <dbReference type="ChEBI" id="CHEBI:29985"/>
        <dbReference type="ChEBI" id="CHEBI:57524"/>
        <dbReference type="EC" id="2.6.1.52"/>
    </reaction>
</comment>
<dbReference type="GO" id="GO:0005737">
    <property type="term" value="C:cytoplasm"/>
    <property type="evidence" value="ECO:0007669"/>
    <property type="project" value="TreeGrafter"/>
</dbReference>
<dbReference type="EMBL" id="JAPDMZ010000052">
    <property type="protein sequence ID" value="KAK0553325.1"/>
    <property type="molecule type" value="Genomic_DNA"/>
</dbReference>
<dbReference type="InterPro" id="IPR015424">
    <property type="entry name" value="PyrdxlP-dep_Trfase"/>
</dbReference>
<dbReference type="GO" id="GO:0004648">
    <property type="term" value="F:O-phospho-L-serine:2-oxoglutarate aminotransferase activity"/>
    <property type="evidence" value="ECO:0007669"/>
    <property type="project" value="UniProtKB-EC"/>
</dbReference>
<evidence type="ECO:0000256" key="9">
    <source>
        <dbReference type="ARBA" id="ARBA00023299"/>
    </source>
</evidence>
<dbReference type="InterPro" id="IPR000192">
    <property type="entry name" value="Aminotrans_V_dom"/>
</dbReference>
<dbReference type="PANTHER" id="PTHR43247:SF1">
    <property type="entry name" value="PHOSPHOSERINE AMINOTRANSFERASE"/>
    <property type="match status" value="1"/>
</dbReference>
<gene>
    <name evidence="13" type="primary">SER1</name>
    <name evidence="13" type="ORF">OC846_002569</name>
</gene>
<proteinExistence type="inferred from homology"/>
<evidence type="ECO:0000313" key="13">
    <source>
        <dbReference type="EMBL" id="KAK0553325.1"/>
    </source>
</evidence>
<sequence length="429" mass="45789">MANFNISKRDGTINLGAGPSMLPTDVLLEAAHAILDYEDSGMGVIEISHRSSSFKKIVDKAEADLRALLDIPDSYAILFQQGGGTEQFSATALNLLAAHAVKNPDYFATQQGRGQGQGQGPPADYAITGSWSTKAHKEAQRLGIRAHAVVDARKVEGSGGKFGSIPPISTWDLSPVEQKPAFLYYCDNETVDGVEFPSPGFPIHDLPEEYRKNVPLVADCSSNILSRPIDIAAHAIVFFGAQKNVGPSGVTVCIVRRDLIVNPDEGVAHGGPRIPTTLVYKNAADNASLYNTPPMFSIYTSGLVFADLLHNKGGLPGAAERAGAKSKAVYGAIDASGGVFKPTVRQPEVRSRMNVTFRIVGADGSTPDDELEAAFVKACAERGIQQVKGHRSVGGIRTSLYNAVTVEQTQVLVDVMNAFAKAELERRKA</sequence>
<name>A0AAN6GRS0_9BASI</name>
<dbReference type="Pfam" id="PF00266">
    <property type="entry name" value="Aminotran_5"/>
    <property type="match status" value="2"/>
</dbReference>